<dbReference type="EMBL" id="JAPEVG010000161">
    <property type="protein sequence ID" value="KAJ8475379.1"/>
    <property type="molecule type" value="Genomic_DNA"/>
</dbReference>
<evidence type="ECO:0000256" key="2">
    <source>
        <dbReference type="ARBA" id="ARBA00022692"/>
    </source>
</evidence>
<organism evidence="6 7">
    <name type="scientific">Trametes cubensis</name>
    <dbReference type="NCBI Taxonomy" id="1111947"/>
    <lineage>
        <taxon>Eukaryota</taxon>
        <taxon>Fungi</taxon>
        <taxon>Dikarya</taxon>
        <taxon>Basidiomycota</taxon>
        <taxon>Agaricomycotina</taxon>
        <taxon>Agaricomycetes</taxon>
        <taxon>Polyporales</taxon>
        <taxon>Polyporaceae</taxon>
        <taxon>Trametes</taxon>
    </lineage>
</organism>
<dbReference type="GO" id="GO:0016020">
    <property type="term" value="C:membrane"/>
    <property type="evidence" value="ECO:0007669"/>
    <property type="project" value="UniProtKB-SubCell"/>
</dbReference>
<sequence>MLSTTSLARQLATALGTLRHVPYFLYTLFLFTKSDIKTTVIPITSLAIASAPIDDISRLPHVIFWVWFHVLHFDIANQTVDPKEDELNKSERPIPAKRITLSQAKFLRWLLVPMCWRLSGLYSAEVLYVSIVNVALTILYNELGAAKGHWVVRNVLNGFGMASFETGTTLIAGSDPQRLDRVAMCSILASVGIFSTTIHTQDFKDMEGDRTVGRRTIPIVFGDAAKYTVIVPLLAWSIGLSVFWGIDYATAVVFTAFSAHVGMLYLRAKTVSEYQVAFYWYNAWLTCAHALPAYYRVLS</sequence>
<accession>A0AAD7TRX6</accession>
<dbReference type="AlphaFoldDB" id="A0AAD7TRX6"/>
<dbReference type="Gene3D" id="1.10.357.140">
    <property type="entry name" value="UbiA prenyltransferase"/>
    <property type="match status" value="1"/>
</dbReference>
<dbReference type="PANTHER" id="PTHR42723">
    <property type="entry name" value="CHLOROPHYLL SYNTHASE"/>
    <property type="match status" value="1"/>
</dbReference>
<feature type="transmembrane region" description="Helical" evidence="5">
    <location>
        <begin position="278"/>
        <end position="295"/>
    </location>
</feature>
<comment type="subcellular location">
    <subcellularLocation>
        <location evidence="1">Membrane</location>
        <topology evidence="1">Multi-pass membrane protein</topology>
    </subcellularLocation>
</comment>
<gene>
    <name evidence="6" type="ORF">ONZ51_g6603</name>
</gene>
<name>A0AAD7TRX6_9APHY</name>
<dbReference type="Pfam" id="PF01040">
    <property type="entry name" value="UbiA"/>
    <property type="match status" value="1"/>
</dbReference>
<reference evidence="6" key="1">
    <citation type="submission" date="2022-11" db="EMBL/GenBank/DDBJ databases">
        <title>Genome Sequence of Cubamyces cubensis.</title>
        <authorList>
            <person name="Buettner E."/>
        </authorList>
    </citation>
    <scope>NUCLEOTIDE SEQUENCE</scope>
    <source>
        <strain evidence="6">MPL-01</strain>
    </source>
</reference>
<keyword evidence="7" id="KW-1185">Reference proteome</keyword>
<dbReference type="GO" id="GO:0016765">
    <property type="term" value="F:transferase activity, transferring alkyl or aryl (other than methyl) groups"/>
    <property type="evidence" value="ECO:0007669"/>
    <property type="project" value="InterPro"/>
</dbReference>
<dbReference type="Proteomes" id="UP001215151">
    <property type="component" value="Unassembled WGS sequence"/>
</dbReference>
<evidence type="ECO:0000313" key="6">
    <source>
        <dbReference type="EMBL" id="KAJ8475379.1"/>
    </source>
</evidence>
<evidence type="ECO:0000256" key="1">
    <source>
        <dbReference type="ARBA" id="ARBA00004141"/>
    </source>
</evidence>
<dbReference type="InterPro" id="IPR050475">
    <property type="entry name" value="Prenyltransferase_related"/>
</dbReference>
<protein>
    <submittedName>
        <fullName evidence="6">Uncharacterized protein</fullName>
    </submittedName>
</protein>
<dbReference type="CDD" id="cd13965">
    <property type="entry name" value="PT_UbiA_3"/>
    <property type="match status" value="1"/>
</dbReference>
<dbReference type="InterPro" id="IPR000537">
    <property type="entry name" value="UbiA_prenyltransferase"/>
</dbReference>
<evidence type="ECO:0000313" key="7">
    <source>
        <dbReference type="Proteomes" id="UP001215151"/>
    </source>
</evidence>
<proteinExistence type="predicted"/>
<keyword evidence="3 5" id="KW-1133">Transmembrane helix</keyword>
<keyword evidence="2 5" id="KW-0812">Transmembrane</keyword>
<dbReference type="InterPro" id="IPR044878">
    <property type="entry name" value="UbiA_sf"/>
</dbReference>
<comment type="caution">
    <text evidence="6">The sequence shown here is derived from an EMBL/GenBank/DDBJ whole genome shotgun (WGS) entry which is preliminary data.</text>
</comment>
<evidence type="ECO:0000256" key="3">
    <source>
        <dbReference type="ARBA" id="ARBA00022989"/>
    </source>
</evidence>
<evidence type="ECO:0000256" key="5">
    <source>
        <dbReference type="SAM" id="Phobius"/>
    </source>
</evidence>
<feature type="transmembrane region" description="Helical" evidence="5">
    <location>
        <begin position="248"/>
        <end position="266"/>
    </location>
</feature>
<dbReference type="PANTHER" id="PTHR42723:SF1">
    <property type="entry name" value="CHLOROPHYLL SYNTHASE, CHLOROPLASTIC"/>
    <property type="match status" value="1"/>
</dbReference>
<evidence type="ECO:0000256" key="4">
    <source>
        <dbReference type="ARBA" id="ARBA00023136"/>
    </source>
</evidence>
<keyword evidence="4 5" id="KW-0472">Membrane</keyword>